<proteinExistence type="predicted"/>
<organism evidence="1 2">
    <name type="scientific">Clunio marinus</name>
    <dbReference type="NCBI Taxonomy" id="568069"/>
    <lineage>
        <taxon>Eukaryota</taxon>
        <taxon>Metazoa</taxon>
        <taxon>Ecdysozoa</taxon>
        <taxon>Arthropoda</taxon>
        <taxon>Hexapoda</taxon>
        <taxon>Insecta</taxon>
        <taxon>Pterygota</taxon>
        <taxon>Neoptera</taxon>
        <taxon>Endopterygota</taxon>
        <taxon>Diptera</taxon>
        <taxon>Nematocera</taxon>
        <taxon>Chironomoidea</taxon>
        <taxon>Chironomidae</taxon>
        <taxon>Clunio</taxon>
    </lineage>
</organism>
<dbReference type="Proteomes" id="UP000183832">
    <property type="component" value="Unassembled WGS sequence"/>
</dbReference>
<evidence type="ECO:0000313" key="1">
    <source>
        <dbReference type="EMBL" id="CRL07612.1"/>
    </source>
</evidence>
<accession>A0A1J1J755</accession>
<gene>
    <name evidence="1" type="ORF">CLUMA_CG020577</name>
</gene>
<protein>
    <submittedName>
        <fullName evidence="1">CLUMA_CG020577, isoform A</fullName>
    </submittedName>
</protein>
<dbReference type="AlphaFoldDB" id="A0A1J1J755"/>
<sequence>MLSLNEIFPVIVEKQLRISAQHMNLCSINTTSKHIVTNIGDVKKEMFDFVEASCHEVRMK</sequence>
<reference evidence="1 2" key="1">
    <citation type="submission" date="2015-04" db="EMBL/GenBank/DDBJ databases">
        <authorList>
            <person name="Syromyatnikov M.Y."/>
            <person name="Popov V.N."/>
        </authorList>
    </citation>
    <scope>NUCLEOTIDE SEQUENCE [LARGE SCALE GENOMIC DNA]</scope>
</reference>
<name>A0A1J1J755_9DIPT</name>
<dbReference type="EMBL" id="CVRI01000073">
    <property type="protein sequence ID" value="CRL07612.1"/>
    <property type="molecule type" value="Genomic_DNA"/>
</dbReference>
<evidence type="ECO:0000313" key="2">
    <source>
        <dbReference type="Proteomes" id="UP000183832"/>
    </source>
</evidence>
<keyword evidence="2" id="KW-1185">Reference proteome</keyword>